<dbReference type="Proteomes" id="UP000583929">
    <property type="component" value="Unassembled WGS sequence"/>
</dbReference>
<reference evidence="3 4" key="1">
    <citation type="journal article" date="2020" name="bioRxiv">
        <title>Sequence and annotation of 42 cannabis genomes reveals extensive copy number variation in cannabinoid synthesis and pathogen resistance genes.</title>
        <authorList>
            <person name="Mckernan K.J."/>
            <person name="Helbert Y."/>
            <person name="Kane L.T."/>
            <person name="Ebling H."/>
            <person name="Zhang L."/>
            <person name="Liu B."/>
            <person name="Eaton Z."/>
            <person name="Mclaughlin S."/>
            <person name="Kingan S."/>
            <person name="Baybayan P."/>
            <person name="Concepcion G."/>
            <person name="Jordan M."/>
            <person name="Riva A."/>
            <person name="Barbazuk W."/>
            <person name="Harkins T."/>
        </authorList>
    </citation>
    <scope>NUCLEOTIDE SEQUENCE [LARGE SCALE GENOMIC DNA]</scope>
    <source>
        <strain evidence="4">cv. Jamaican Lion 4</strain>
        <tissue evidence="3">Leaf</tissue>
    </source>
</reference>
<dbReference type="InterPro" id="IPR038765">
    <property type="entry name" value="Papain-like_cys_pep_sf"/>
</dbReference>
<feature type="region of interest" description="Disordered" evidence="1">
    <location>
        <begin position="1"/>
        <end position="30"/>
    </location>
</feature>
<accession>A0A7J6H7G2</accession>
<dbReference type="Pfam" id="PF03004">
    <property type="entry name" value="Transposase_24"/>
    <property type="match status" value="1"/>
</dbReference>
<evidence type="ECO:0000313" key="3">
    <source>
        <dbReference type="EMBL" id="KAF4391223.1"/>
    </source>
</evidence>
<keyword evidence="4" id="KW-1185">Reference proteome</keyword>
<dbReference type="Pfam" id="PF26133">
    <property type="entry name" value="DUF8039"/>
    <property type="match status" value="1"/>
</dbReference>
<name>A0A7J6H7G2_CANSA</name>
<feature type="region of interest" description="Disordered" evidence="1">
    <location>
        <begin position="514"/>
        <end position="555"/>
    </location>
</feature>
<dbReference type="PANTHER" id="PTHR33018:SF31">
    <property type="entry name" value="TRANSPOSASE, PTTA_EN_SPM, PLANT"/>
    <property type="match status" value="1"/>
</dbReference>
<protein>
    <recommendedName>
        <fullName evidence="2">DUF8039 domain-containing protein</fullName>
    </recommendedName>
</protein>
<feature type="compositionally biased region" description="Basic and acidic residues" evidence="1">
    <location>
        <begin position="1"/>
        <end position="18"/>
    </location>
</feature>
<evidence type="ECO:0000256" key="1">
    <source>
        <dbReference type="SAM" id="MobiDB-lite"/>
    </source>
</evidence>
<feature type="non-terminal residue" evidence="3">
    <location>
        <position position="757"/>
    </location>
</feature>
<gene>
    <name evidence="3" type="ORF">G4B88_016533</name>
</gene>
<comment type="caution">
    <text evidence="3">The sequence shown here is derived from an EMBL/GenBank/DDBJ whole genome shotgun (WGS) entry which is preliminary data.</text>
</comment>
<dbReference type="PANTHER" id="PTHR33018">
    <property type="entry name" value="OS10G0338966 PROTEIN-RELATED"/>
    <property type="match status" value="1"/>
</dbReference>
<evidence type="ECO:0000259" key="2">
    <source>
        <dbReference type="Pfam" id="PF26133"/>
    </source>
</evidence>
<feature type="compositionally biased region" description="Low complexity" evidence="1">
    <location>
        <begin position="531"/>
        <end position="555"/>
    </location>
</feature>
<feature type="compositionally biased region" description="Basic residues" evidence="1">
    <location>
        <begin position="514"/>
        <end position="524"/>
    </location>
</feature>
<organism evidence="3 4">
    <name type="scientific">Cannabis sativa</name>
    <name type="common">Hemp</name>
    <name type="synonym">Marijuana</name>
    <dbReference type="NCBI Taxonomy" id="3483"/>
    <lineage>
        <taxon>Eukaryota</taxon>
        <taxon>Viridiplantae</taxon>
        <taxon>Streptophyta</taxon>
        <taxon>Embryophyta</taxon>
        <taxon>Tracheophyta</taxon>
        <taxon>Spermatophyta</taxon>
        <taxon>Magnoliopsida</taxon>
        <taxon>eudicotyledons</taxon>
        <taxon>Gunneridae</taxon>
        <taxon>Pentapetalae</taxon>
        <taxon>rosids</taxon>
        <taxon>fabids</taxon>
        <taxon>Rosales</taxon>
        <taxon>Cannabaceae</taxon>
        <taxon>Cannabis</taxon>
    </lineage>
</organism>
<sequence>MSNREESFEQALNHDPKSKKPKKKRGTTQGKYTLKMKSKGIQQKVTYNRRSQPVGKGAIRYSTYSGALARNGWVPIDLPNWHNADEVKLDMIWKEMKATFDLDDCVRHQTLSNIGNNWRGFKSRLTNNFIMKYMNDPIYRAKNPHTLMYPPAIYPGITQPVWHNFVASRTTPEFQELRKLQQARRAENDNPHRLGRKGYPNLEYELQQQRNTEEEIERAVLWKEARKDKKGEYAKESDKEIASTIDSLLEKRKQGEVVEIGTNDILSQALGTPESYGRVRARGRNVGFRDCFPKSKGGVRSLHERQIIYENETRRKYEIEIESLKKRTNDIENNFKAVMKALEEKSHGHQGLSTDIEAHFSPNMVQENEYEDVANDHVEQEHVEHNIEDKSDYPNLVQDESFIDVIVTPNEGTWSQFDLENLVDKQATRCVLLDSIHRKVAKGIIRQAAEVHNKPLDENSYRIEVNELLIPDALIPEAIDPDEIYLVKHVFRSYVAWPKHLVVLEGEQIKKYTPKKKSTNRKKTQPILPKTQPQPQQETSLTSSSSSARPPQNSQKITIIDDVPTNLKAMWNDIMKKSESFMISVPVNEHMFGIKEYNIAVIKEDVEFMVYFDNITAACISLYMRFLYTILVENERMHLFTFLEPQLLAAIQGRTPDDRARDLAKRLGEIIPGQQLMATLNNGAFQLHNLTKGKRMKQDSLQWYNVKCPQQQDSKTCGFYVCTMMRDLVFEPQPSSYIKSKCNNQQFYSKDQLNVVR</sequence>
<dbReference type="InterPro" id="IPR004252">
    <property type="entry name" value="Probable_transposase_24"/>
</dbReference>
<dbReference type="EMBL" id="JAATIQ010000060">
    <property type="protein sequence ID" value="KAF4391223.1"/>
    <property type="molecule type" value="Genomic_DNA"/>
</dbReference>
<dbReference type="InterPro" id="IPR058352">
    <property type="entry name" value="DUF8039"/>
</dbReference>
<dbReference type="AlphaFoldDB" id="A0A7J6H7G2"/>
<dbReference type="SUPFAM" id="SSF54001">
    <property type="entry name" value="Cysteine proteinases"/>
    <property type="match status" value="1"/>
</dbReference>
<evidence type="ECO:0000313" key="4">
    <source>
        <dbReference type="Proteomes" id="UP000583929"/>
    </source>
</evidence>
<proteinExistence type="predicted"/>
<feature type="domain" description="DUF8039" evidence="2">
    <location>
        <begin position="426"/>
        <end position="505"/>
    </location>
</feature>